<reference evidence="2 3" key="1">
    <citation type="submission" date="2021-05" db="EMBL/GenBank/DDBJ databases">
        <title>Genome Assembly of Synthetic Allotetraploid Brassica napus Reveals Homoeologous Exchanges between Subgenomes.</title>
        <authorList>
            <person name="Davis J.T."/>
        </authorList>
    </citation>
    <scope>NUCLEOTIDE SEQUENCE [LARGE SCALE GENOMIC DNA]</scope>
    <source>
        <strain evidence="3">cv. Da-Ae</strain>
        <tissue evidence="2">Seedling</tissue>
    </source>
</reference>
<dbReference type="Pfam" id="PF05904">
    <property type="entry name" value="DUF863"/>
    <property type="match status" value="1"/>
</dbReference>
<sequence>MLAQIRLPGITNNFLYHKMQATSPPPIESASSTRPFTIYFADMIITLAHNSLLLHFFNRPSQWIHRLSLCKFYNLNSSQRVMGLPNSGPPNKTVIDLEADTDTYSRYEVINQSSFASYQPRHLYPYSPPDYSRGNPFLGSNGSEVKFVRDLNLNVTLSTASVVEVVKDEEHLATLPWLVKTKSACNSEVADGKCNPKSNDAVPSSNIKEEAGSSVQNLMWLESSKSGSCSS</sequence>
<dbReference type="EMBL" id="JAGKQM010000006">
    <property type="protein sequence ID" value="KAH0921454.1"/>
    <property type="molecule type" value="Genomic_DNA"/>
</dbReference>
<evidence type="ECO:0000313" key="3">
    <source>
        <dbReference type="Proteomes" id="UP000824890"/>
    </source>
</evidence>
<gene>
    <name evidence="2" type="ORF">HID58_021472</name>
</gene>
<evidence type="ECO:0000313" key="2">
    <source>
        <dbReference type="EMBL" id="KAH0921454.1"/>
    </source>
</evidence>
<feature type="compositionally biased region" description="Polar residues" evidence="1">
    <location>
        <begin position="196"/>
        <end position="206"/>
    </location>
</feature>
<name>A0ABQ8CWN1_BRANA</name>
<dbReference type="Proteomes" id="UP000824890">
    <property type="component" value="Unassembled WGS sequence"/>
</dbReference>
<keyword evidence="3" id="KW-1185">Reference proteome</keyword>
<comment type="caution">
    <text evidence="2">The sequence shown here is derived from an EMBL/GenBank/DDBJ whole genome shotgun (WGS) entry which is preliminary data.</text>
</comment>
<protein>
    <submittedName>
        <fullName evidence="2">Uncharacterized protein</fullName>
    </submittedName>
</protein>
<feature type="region of interest" description="Disordered" evidence="1">
    <location>
        <begin position="188"/>
        <end position="213"/>
    </location>
</feature>
<proteinExistence type="predicted"/>
<dbReference type="InterPro" id="IPR008581">
    <property type="entry name" value="DUF863_pln"/>
</dbReference>
<evidence type="ECO:0000256" key="1">
    <source>
        <dbReference type="SAM" id="MobiDB-lite"/>
    </source>
</evidence>
<organism evidence="2 3">
    <name type="scientific">Brassica napus</name>
    <name type="common">Rape</name>
    <dbReference type="NCBI Taxonomy" id="3708"/>
    <lineage>
        <taxon>Eukaryota</taxon>
        <taxon>Viridiplantae</taxon>
        <taxon>Streptophyta</taxon>
        <taxon>Embryophyta</taxon>
        <taxon>Tracheophyta</taxon>
        <taxon>Spermatophyta</taxon>
        <taxon>Magnoliopsida</taxon>
        <taxon>eudicotyledons</taxon>
        <taxon>Gunneridae</taxon>
        <taxon>Pentapetalae</taxon>
        <taxon>rosids</taxon>
        <taxon>malvids</taxon>
        <taxon>Brassicales</taxon>
        <taxon>Brassicaceae</taxon>
        <taxon>Brassiceae</taxon>
        <taxon>Brassica</taxon>
    </lineage>
</organism>
<accession>A0ABQ8CWN1</accession>